<evidence type="ECO:0000256" key="1">
    <source>
        <dbReference type="SAM" id="Phobius"/>
    </source>
</evidence>
<comment type="caution">
    <text evidence="2">The sequence shown here is derived from an EMBL/GenBank/DDBJ whole genome shotgun (WGS) entry which is preliminary data.</text>
</comment>
<dbReference type="Proteomes" id="UP001367508">
    <property type="component" value="Unassembled WGS sequence"/>
</dbReference>
<feature type="transmembrane region" description="Helical" evidence="1">
    <location>
        <begin position="21"/>
        <end position="48"/>
    </location>
</feature>
<protein>
    <recommendedName>
        <fullName evidence="4">Transmembrane protein</fullName>
    </recommendedName>
</protein>
<name>A0AAN9MH42_CANGL</name>
<dbReference type="AlphaFoldDB" id="A0AAN9MH42"/>
<feature type="transmembrane region" description="Helical" evidence="1">
    <location>
        <begin position="60"/>
        <end position="80"/>
    </location>
</feature>
<keyword evidence="1" id="KW-1133">Transmembrane helix</keyword>
<reference evidence="2 3" key="1">
    <citation type="submission" date="2024-01" db="EMBL/GenBank/DDBJ databases">
        <title>The genomes of 5 underutilized Papilionoideae crops provide insights into root nodulation and disease resistanc.</title>
        <authorList>
            <person name="Jiang F."/>
        </authorList>
    </citation>
    <scope>NUCLEOTIDE SEQUENCE [LARGE SCALE GENOMIC DNA]</scope>
    <source>
        <strain evidence="2">LVBAO_FW01</strain>
        <tissue evidence="2">Leaves</tissue>
    </source>
</reference>
<proteinExistence type="predicted"/>
<evidence type="ECO:0008006" key="4">
    <source>
        <dbReference type="Google" id="ProtNLM"/>
    </source>
</evidence>
<evidence type="ECO:0000313" key="3">
    <source>
        <dbReference type="Proteomes" id="UP001367508"/>
    </source>
</evidence>
<keyword evidence="1" id="KW-0812">Transmembrane</keyword>
<keyword evidence="1" id="KW-0472">Membrane</keyword>
<accession>A0AAN9MH42</accession>
<evidence type="ECO:0000313" key="2">
    <source>
        <dbReference type="EMBL" id="KAK7351913.1"/>
    </source>
</evidence>
<keyword evidence="3" id="KW-1185">Reference proteome</keyword>
<dbReference type="EMBL" id="JAYMYQ010000002">
    <property type="protein sequence ID" value="KAK7351913.1"/>
    <property type="molecule type" value="Genomic_DNA"/>
</dbReference>
<gene>
    <name evidence="2" type="ORF">VNO77_11682</name>
</gene>
<sequence length="93" mass="10927">MERMYPKRRGPEWKQGWTGKSMASVFAPPVHLLLIFGIVIGFLSFSGYKDYKTQLHSTTINFHLFLFFFPVLFMFFMILYSSAPTLNFRSFTP</sequence>
<dbReference type="PANTHER" id="PTHR33306">
    <property type="entry name" value="EXPRESSED PROTEIN-RELATED-RELATED"/>
    <property type="match status" value="1"/>
</dbReference>
<organism evidence="2 3">
    <name type="scientific">Canavalia gladiata</name>
    <name type="common">Sword bean</name>
    <name type="synonym">Dolichos gladiatus</name>
    <dbReference type="NCBI Taxonomy" id="3824"/>
    <lineage>
        <taxon>Eukaryota</taxon>
        <taxon>Viridiplantae</taxon>
        <taxon>Streptophyta</taxon>
        <taxon>Embryophyta</taxon>
        <taxon>Tracheophyta</taxon>
        <taxon>Spermatophyta</taxon>
        <taxon>Magnoliopsida</taxon>
        <taxon>eudicotyledons</taxon>
        <taxon>Gunneridae</taxon>
        <taxon>Pentapetalae</taxon>
        <taxon>rosids</taxon>
        <taxon>fabids</taxon>
        <taxon>Fabales</taxon>
        <taxon>Fabaceae</taxon>
        <taxon>Papilionoideae</taxon>
        <taxon>50 kb inversion clade</taxon>
        <taxon>NPAAA clade</taxon>
        <taxon>indigoferoid/millettioid clade</taxon>
        <taxon>Phaseoleae</taxon>
        <taxon>Canavalia</taxon>
    </lineage>
</organism>
<dbReference type="PANTHER" id="PTHR33306:SF21">
    <property type="entry name" value="TRANSMEMBRANE PROTEIN"/>
    <property type="match status" value="1"/>
</dbReference>